<evidence type="ECO:0000313" key="3">
    <source>
        <dbReference type="Proteomes" id="UP000011761"/>
    </source>
</evidence>
<gene>
    <name evidence="2" type="ORF">BAUCODRAFT_34754</name>
</gene>
<keyword evidence="3" id="KW-1185">Reference proteome</keyword>
<protein>
    <submittedName>
        <fullName evidence="2">Uncharacterized protein</fullName>
    </submittedName>
</protein>
<dbReference type="RefSeq" id="XP_007676843.1">
    <property type="nucleotide sequence ID" value="XM_007678653.1"/>
</dbReference>
<reference evidence="2 3" key="1">
    <citation type="journal article" date="2012" name="PLoS Pathog.">
        <title>Diverse lifestyles and strategies of plant pathogenesis encoded in the genomes of eighteen Dothideomycetes fungi.</title>
        <authorList>
            <person name="Ohm R.A."/>
            <person name="Feau N."/>
            <person name="Henrissat B."/>
            <person name="Schoch C.L."/>
            <person name="Horwitz B.A."/>
            <person name="Barry K.W."/>
            <person name="Condon B.J."/>
            <person name="Copeland A.C."/>
            <person name="Dhillon B."/>
            <person name="Glaser F."/>
            <person name="Hesse C.N."/>
            <person name="Kosti I."/>
            <person name="LaButti K."/>
            <person name="Lindquist E.A."/>
            <person name="Lucas S."/>
            <person name="Salamov A.A."/>
            <person name="Bradshaw R.E."/>
            <person name="Ciuffetti L."/>
            <person name="Hamelin R.C."/>
            <person name="Kema G.H.J."/>
            <person name="Lawrence C."/>
            <person name="Scott J.A."/>
            <person name="Spatafora J.W."/>
            <person name="Turgeon B.G."/>
            <person name="de Wit P.J.G.M."/>
            <person name="Zhong S."/>
            <person name="Goodwin S.B."/>
            <person name="Grigoriev I.V."/>
        </authorList>
    </citation>
    <scope>NUCLEOTIDE SEQUENCE [LARGE SCALE GENOMIC DNA]</scope>
    <source>
        <strain evidence="2 3">UAMH 10762</strain>
    </source>
</reference>
<sequence>MPQSRRSVARVGPQPSISPTHLLDRRTCHNGPSSIPTMVRLAAIARHEAGSPTADRVEARSHSSRKEGLQPSQPCSPPLIVMPAACIIPAPNYSQPLAQLMLHMLMTAFESKYAEKTKRLTHHP</sequence>
<feature type="region of interest" description="Disordered" evidence="1">
    <location>
        <begin position="48"/>
        <end position="76"/>
    </location>
</feature>
<dbReference type="AlphaFoldDB" id="M2NAY0"/>
<feature type="compositionally biased region" description="Basic and acidic residues" evidence="1">
    <location>
        <begin position="48"/>
        <end position="68"/>
    </location>
</feature>
<dbReference type="GeneID" id="19112501"/>
<accession>M2NAY0</accession>
<name>M2NAY0_BAUPA</name>
<feature type="region of interest" description="Disordered" evidence="1">
    <location>
        <begin position="1"/>
        <end position="34"/>
    </location>
</feature>
<dbReference type="HOGENOM" id="CLU_2003484_0_0_1"/>
<dbReference type="KEGG" id="bcom:BAUCODRAFT_34754"/>
<proteinExistence type="predicted"/>
<evidence type="ECO:0000256" key="1">
    <source>
        <dbReference type="SAM" id="MobiDB-lite"/>
    </source>
</evidence>
<organism evidence="2 3">
    <name type="scientific">Baudoinia panamericana (strain UAMH 10762)</name>
    <name type="common">Angels' share fungus</name>
    <name type="synonym">Baudoinia compniacensis (strain UAMH 10762)</name>
    <dbReference type="NCBI Taxonomy" id="717646"/>
    <lineage>
        <taxon>Eukaryota</taxon>
        <taxon>Fungi</taxon>
        <taxon>Dikarya</taxon>
        <taxon>Ascomycota</taxon>
        <taxon>Pezizomycotina</taxon>
        <taxon>Dothideomycetes</taxon>
        <taxon>Dothideomycetidae</taxon>
        <taxon>Mycosphaerellales</taxon>
        <taxon>Teratosphaeriaceae</taxon>
        <taxon>Baudoinia</taxon>
    </lineage>
</organism>
<dbReference type="EMBL" id="KB445556">
    <property type="protein sequence ID" value="EMC95990.1"/>
    <property type="molecule type" value="Genomic_DNA"/>
</dbReference>
<dbReference type="Proteomes" id="UP000011761">
    <property type="component" value="Unassembled WGS sequence"/>
</dbReference>
<evidence type="ECO:0000313" key="2">
    <source>
        <dbReference type="EMBL" id="EMC95990.1"/>
    </source>
</evidence>